<dbReference type="Gene3D" id="3.40.50.10490">
    <property type="entry name" value="Glucose-6-phosphate isomerase like protein, domain 1"/>
    <property type="match status" value="1"/>
</dbReference>
<reference evidence="4 5" key="1">
    <citation type="submission" date="2020-02" db="EMBL/GenBank/DDBJ databases">
        <title>Sequencing the genomes of 1000 actinobacteria strains.</title>
        <authorList>
            <person name="Klenk H.-P."/>
        </authorList>
    </citation>
    <scope>NUCLEOTIDE SEQUENCE [LARGE SCALE GENOMIC DNA]</scope>
    <source>
        <strain evidence="4 5">DSM 19609</strain>
    </source>
</reference>
<accession>A0ABX0SHB2</accession>
<keyword evidence="5" id="KW-1185">Reference proteome</keyword>
<dbReference type="EMBL" id="JAAMOZ010000001">
    <property type="protein sequence ID" value="NIH55991.1"/>
    <property type="molecule type" value="Genomic_DNA"/>
</dbReference>
<proteinExistence type="inferred from homology"/>
<dbReference type="Pfam" id="PF10432">
    <property type="entry name" value="bact-PGI_C"/>
    <property type="match status" value="1"/>
</dbReference>
<evidence type="ECO:0000313" key="5">
    <source>
        <dbReference type="Proteomes" id="UP000749311"/>
    </source>
</evidence>
<dbReference type="InterPro" id="IPR019490">
    <property type="entry name" value="Glu6P/Mann6P_isomerase_C"/>
</dbReference>
<evidence type="ECO:0000259" key="3">
    <source>
        <dbReference type="Pfam" id="PF10432"/>
    </source>
</evidence>
<dbReference type="Proteomes" id="UP000749311">
    <property type="component" value="Unassembled WGS sequence"/>
</dbReference>
<dbReference type="InterPro" id="IPR046348">
    <property type="entry name" value="SIS_dom_sf"/>
</dbReference>
<feature type="domain" description="Bifunctional glucose-6-phosphate/mannose-6-phosphate isomerase C-terminal" evidence="3">
    <location>
        <begin position="195"/>
        <end position="337"/>
    </location>
</feature>
<name>A0ABX0SHB2_9ACTN</name>
<comment type="similarity">
    <text evidence="1">Belongs to the PGI/PMI family.</text>
</comment>
<comment type="caution">
    <text evidence="4">The sequence shown here is derived from an EMBL/GenBank/DDBJ whole genome shotgun (WGS) entry which is preliminary data.</text>
</comment>
<dbReference type="SUPFAM" id="SSF53697">
    <property type="entry name" value="SIS domain"/>
    <property type="match status" value="1"/>
</dbReference>
<dbReference type="RefSeq" id="WP_167164765.1">
    <property type="nucleotide sequence ID" value="NZ_BAAAOO010000002.1"/>
</dbReference>
<organism evidence="4 5">
    <name type="scientific">Brooklawnia cerclae</name>
    <dbReference type="NCBI Taxonomy" id="349934"/>
    <lineage>
        <taxon>Bacteria</taxon>
        <taxon>Bacillati</taxon>
        <taxon>Actinomycetota</taxon>
        <taxon>Actinomycetes</taxon>
        <taxon>Propionibacteriales</taxon>
        <taxon>Propionibacteriaceae</taxon>
        <taxon>Brooklawnia</taxon>
    </lineage>
</organism>
<protein>
    <recommendedName>
        <fullName evidence="3">Bifunctional glucose-6-phosphate/mannose-6-phosphate isomerase C-terminal domain-containing protein</fullName>
    </recommendedName>
</protein>
<keyword evidence="2" id="KW-0413">Isomerase</keyword>
<evidence type="ECO:0000256" key="2">
    <source>
        <dbReference type="ARBA" id="ARBA00023235"/>
    </source>
</evidence>
<evidence type="ECO:0000313" key="4">
    <source>
        <dbReference type="EMBL" id="NIH55991.1"/>
    </source>
</evidence>
<sequence>MIPEFDDTRLDDPEVLASHDEQLRQLAGTGARIRIEAADADLAAGATDVKPRGVVVVGAEARLVRAVLEPVCPVPLVAWSLPGLPGWVGALDLVVVLASRQDDSSSALLATVAQAARRGCLLLVAAPAGSAVADAASSRTTLLVPTRTGDVMAAAVVVCSLLNRLGLAPEVNPEHAAEAADMVAEVSSPHRDLSSNPAKDLACGLGDADPLVWGGSVLAARAARRIAEALRLHSGRHALSADAGEMAQVMRHVRPRDPFADPFTDDVQRRPALVLLDDQTSDVAAGQTSELRSLAEAKSVRVCELEAGSGTEVDRYVTLLMQGLYGATYLGIGLGTDEGARP</sequence>
<gene>
    <name evidence="4" type="ORF">FB473_000636</name>
</gene>
<evidence type="ECO:0000256" key="1">
    <source>
        <dbReference type="ARBA" id="ARBA00010523"/>
    </source>
</evidence>